<dbReference type="Gene3D" id="3.30.1490.70">
    <property type="match status" value="1"/>
</dbReference>
<evidence type="ECO:0000259" key="4">
    <source>
        <dbReference type="Pfam" id="PF01068"/>
    </source>
</evidence>
<dbReference type="InterPro" id="IPR012340">
    <property type="entry name" value="NA-bd_OB-fold"/>
</dbReference>
<proteinExistence type="predicted"/>
<feature type="domain" description="ATP-dependent DNA ligase family profile" evidence="4">
    <location>
        <begin position="36"/>
        <end position="208"/>
    </location>
</feature>
<dbReference type="EC" id="6.5.1.1" evidence="1"/>
<dbReference type="SUPFAM" id="SSF56091">
    <property type="entry name" value="DNA ligase/mRNA capping enzyme, catalytic domain"/>
    <property type="match status" value="1"/>
</dbReference>
<organism evidence="6 7">
    <name type="scientific">Stackebrandtia albiflava</name>
    <dbReference type="NCBI Taxonomy" id="406432"/>
    <lineage>
        <taxon>Bacteria</taxon>
        <taxon>Bacillati</taxon>
        <taxon>Actinomycetota</taxon>
        <taxon>Actinomycetes</taxon>
        <taxon>Glycomycetales</taxon>
        <taxon>Glycomycetaceae</taxon>
        <taxon>Stackebrandtia</taxon>
    </lineage>
</organism>
<evidence type="ECO:0000259" key="5">
    <source>
        <dbReference type="Pfam" id="PF04679"/>
    </source>
</evidence>
<reference evidence="6 7" key="1">
    <citation type="journal article" date="2013" name="Stand. Genomic Sci.">
        <title>Genomic Encyclopedia of Type Strains, Phase I: The one thousand microbial genomes (KMG-I) project.</title>
        <authorList>
            <person name="Kyrpides N.C."/>
            <person name="Woyke T."/>
            <person name="Eisen J.A."/>
            <person name="Garrity G."/>
            <person name="Lilburn T.G."/>
            <person name="Beck B.J."/>
            <person name="Whitman W.B."/>
            <person name="Hugenholtz P."/>
            <person name="Klenk H.P."/>
        </authorList>
    </citation>
    <scope>NUCLEOTIDE SEQUENCE [LARGE SCALE GENOMIC DNA]</scope>
    <source>
        <strain evidence="6 7">DSM 45044</strain>
    </source>
</reference>
<evidence type="ECO:0000256" key="1">
    <source>
        <dbReference type="ARBA" id="ARBA00012727"/>
    </source>
</evidence>
<comment type="caution">
    <text evidence="6">The sequence shown here is derived from an EMBL/GenBank/DDBJ whole genome shotgun (WGS) entry which is preliminary data.</text>
</comment>
<gene>
    <name evidence="6" type="ORF">LX16_1800</name>
</gene>
<sequence length="318" mass="34574">MPDADRRPEATAFGNVTAMAGRVRPMSATTAETAPRGGEWVYEVGWGGVRVLVSTDGGEPTVLTRRGRDVSAWFPELSGFAEAVAGAVPVTLDGELLVVDGTATDPGPVEARLRMSAATAAREARRRPATFTVYDILCHRGRDTRGFAWEHRRTVLERLDLSGPAWGTAPVADDPDEARRLSDEYGRDGIVAKRRASTYHDRRTRDWVAVRHRHVAQLVVGGWWTAPEGTALLVGERTDDGLVHRGSVRRGVDAVPDLAVALDGLDRTESPFRGRKPSGVGRAHWVDPLLPVEVRHGGIDPGGLLTDPELVRVRIDLL</sequence>
<dbReference type="GO" id="GO:0006281">
    <property type="term" value="P:DNA repair"/>
    <property type="evidence" value="ECO:0007669"/>
    <property type="project" value="InterPro"/>
</dbReference>
<dbReference type="EMBL" id="VLLL01000005">
    <property type="protein sequence ID" value="TWJ16078.1"/>
    <property type="molecule type" value="Genomic_DNA"/>
</dbReference>
<dbReference type="GO" id="GO:0003910">
    <property type="term" value="F:DNA ligase (ATP) activity"/>
    <property type="evidence" value="ECO:0007669"/>
    <property type="project" value="UniProtKB-EC"/>
</dbReference>
<evidence type="ECO:0000256" key="2">
    <source>
        <dbReference type="ARBA" id="ARBA00022598"/>
    </source>
</evidence>
<keyword evidence="2" id="KW-0436">Ligase</keyword>
<dbReference type="Pfam" id="PF04679">
    <property type="entry name" value="DNA_ligase_A_C"/>
    <property type="match status" value="1"/>
</dbReference>
<dbReference type="AlphaFoldDB" id="A0A562VDZ0"/>
<dbReference type="GO" id="GO:0006310">
    <property type="term" value="P:DNA recombination"/>
    <property type="evidence" value="ECO:0007669"/>
    <property type="project" value="InterPro"/>
</dbReference>
<accession>A0A562VDZ0</accession>
<feature type="domain" description="DNA ligase ATP-dependent C-terminal" evidence="5">
    <location>
        <begin position="230"/>
        <end position="316"/>
    </location>
</feature>
<protein>
    <recommendedName>
        <fullName evidence="1">DNA ligase (ATP)</fullName>
        <ecNumber evidence="1">6.5.1.1</ecNumber>
    </recommendedName>
</protein>
<evidence type="ECO:0000313" key="6">
    <source>
        <dbReference type="EMBL" id="TWJ16078.1"/>
    </source>
</evidence>
<dbReference type="InterPro" id="IPR012310">
    <property type="entry name" value="DNA_ligase_ATP-dep_cent"/>
</dbReference>
<evidence type="ECO:0000256" key="3">
    <source>
        <dbReference type="ARBA" id="ARBA00034003"/>
    </source>
</evidence>
<dbReference type="Gene3D" id="3.30.470.30">
    <property type="entry name" value="DNA ligase/mRNA capping enzyme"/>
    <property type="match status" value="1"/>
</dbReference>
<dbReference type="InterPro" id="IPR012309">
    <property type="entry name" value="DNA_ligase_ATP-dep_C"/>
</dbReference>
<dbReference type="Gene3D" id="2.40.50.140">
    <property type="entry name" value="Nucleic acid-binding proteins"/>
    <property type="match status" value="1"/>
</dbReference>
<dbReference type="Proteomes" id="UP000321617">
    <property type="component" value="Unassembled WGS sequence"/>
</dbReference>
<name>A0A562VDZ0_9ACTN</name>
<keyword evidence="7" id="KW-1185">Reference proteome</keyword>
<comment type="catalytic activity">
    <reaction evidence="3">
        <text>ATP + (deoxyribonucleotide)n-3'-hydroxyl + 5'-phospho-(deoxyribonucleotide)m = (deoxyribonucleotide)n+m + AMP + diphosphate.</text>
        <dbReference type="EC" id="6.5.1.1"/>
    </reaction>
</comment>
<dbReference type="GO" id="GO:0005524">
    <property type="term" value="F:ATP binding"/>
    <property type="evidence" value="ECO:0007669"/>
    <property type="project" value="InterPro"/>
</dbReference>
<dbReference type="Pfam" id="PF01068">
    <property type="entry name" value="DNA_ligase_A_M"/>
    <property type="match status" value="1"/>
</dbReference>
<evidence type="ECO:0000313" key="7">
    <source>
        <dbReference type="Proteomes" id="UP000321617"/>
    </source>
</evidence>